<reference evidence="3 4" key="1">
    <citation type="journal article" date="2009" name="PLoS ONE">
        <title>Genome analysis of the anaerobic thermohalophilic bacterium Halothermothrix orenii.</title>
        <authorList>
            <person name="Mavromatis K."/>
            <person name="Ivanova N."/>
            <person name="Anderson I."/>
            <person name="Lykidis A."/>
            <person name="Hooper S.D."/>
            <person name="Sun H."/>
            <person name="Kunin V."/>
            <person name="Lapidus A."/>
            <person name="Hugenholtz P."/>
            <person name="Patel B."/>
            <person name="Kyrpides N.C."/>
        </authorList>
    </citation>
    <scope>NUCLEOTIDE SEQUENCE [LARGE SCALE GENOMIC DNA]</scope>
    <source>
        <strain evidence="4">H 168 / OCM 544 / DSM 9562</strain>
    </source>
</reference>
<dbReference type="PRINTS" id="PR01270">
    <property type="entry name" value="HDASUPER"/>
</dbReference>
<dbReference type="STRING" id="373903.Hore_22480"/>
<organism evidence="3 4">
    <name type="scientific">Halothermothrix orenii (strain H 168 / OCM 544 / DSM 9562)</name>
    <dbReference type="NCBI Taxonomy" id="373903"/>
    <lineage>
        <taxon>Bacteria</taxon>
        <taxon>Bacillati</taxon>
        <taxon>Bacillota</taxon>
        <taxon>Clostridia</taxon>
        <taxon>Halanaerobiales</taxon>
        <taxon>Halothermotrichaceae</taxon>
        <taxon>Halothermothrix</taxon>
    </lineage>
</organism>
<dbReference type="InterPro" id="IPR000286">
    <property type="entry name" value="HDACs"/>
</dbReference>
<feature type="domain" description="Histone deacetylase" evidence="2">
    <location>
        <begin position="110"/>
        <end position="309"/>
    </location>
</feature>
<evidence type="ECO:0000313" key="3">
    <source>
        <dbReference type="EMBL" id="ACL70993.1"/>
    </source>
</evidence>
<dbReference type="Gene3D" id="3.40.800.20">
    <property type="entry name" value="Histone deacetylase domain"/>
    <property type="match status" value="1"/>
</dbReference>
<proteinExistence type="inferred from homology"/>
<name>B8D0Q7_HALOH</name>
<dbReference type="PANTHER" id="PTHR10625:SF10">
    <property type="entry name" value="HISTONE DEACETYLASE HDAC1"/>
    <property type="match status" value="1"/>
</dbReference>
<dbReference type="GO" id="GO:0040029">
    <property type="term" value="P:epigenetic regulation of gene expression"/>
    <property type="evidence" value="ECO:0007669"/>
    <property type="project" value="TreeGrafter"/>
</dbReference>
<dbReference type="OrthoDB" id="9808367at2"/>
<comment type="similarity">
    <text evidence="1">Belongs to the histone deacetylase family.</text>
</comment>
<dbReference type="InterPro" id="IPR023696">
    <property type="entry name" value="Ureohydrolase_dom_sf"/>
</dbReference>
<gene>
    <name evidence="3" type="ordered locus">Hore_22480</name>
</gene>
<dbReference type="eggNOG" id="COG0123">
    <property type="taxonomic scope" value="Bacteria"/>
</dbReference>
<dbReference type="KEGG" id="hor:Hore_22480"/>
<dbReference type="Proteomes" id="UP000000719">
    <property type="component" value="Chromosome"/>
</dbReference>
<evidence type="ECO:0000256" key="1">
    <source>
        <dbReference type="ARBA" id="ARBA00005947"/>
    </source>
</evidence>
<dbReference type="Pfam" id="PF00850">
    <property type="entry name" value="Hist_deacetyl"/>
    <property type="match status" value="1"/>
</dbReference>
<evidence type="ECO:0000313" key="4">
    <source>
        <dbReference type="Proteomes" id="UP000000719"/>
    </source>
</evidence>
<keyword evidence="4" id="KW-1185">Reference proteome</keyword>
<protein>
    <submittedName>
        <fullName evidence="3">Histone deacetylase superfamily</fullName>
    </submittedName>
</protein>
<evidence type="ECO:0000259" key="2">
    <source>
        <dbReference type="Pfam" id="PF00850"/>
    </source>
</evidence>
<dbReference type="CDD" id="cd09992">
    <property type="entry name" value="HDAC_classII"/>
    <property type="match status" value="1"/>
</dbReference>
<dbReference type="SUPFAM" id="SSF52768">
    <property type="entry name" value="Arginase/deacetylase"/>
    <property type="match status" value="1"/>
</dbReference>
<sequence length="480" mass="53849">MVTFILYPVYGIIKNKKNQPAGDIMPDSIKNIKAKNKLGLIFFPAFDWAISPTHPEREERLLYTRDQVFEEGLMDIDGIKEFNPGIAEEKDVQKVHICVPEVKKVTTPSHLISAGGAIKAAGLVLNKEVDKAFAIVRPPGHHAFRVVHGARGFCNINNEAIMVEAIRSKYPDLKIAFVDTDAHHADGTQEIFYHDPHVLHISLHQNGRTLFPGSGFTNEVGGPGAYARTLNIPLPPYTTDEGLHYVLDNLVLPVLEDFKPDLIINAAGQDNHYSDPLTNMKISARGYAELNARLNPDIAILQGGYSIESALPYINVGLILAMAGLDYSNVREPDFDSRNLTQDPVITDNIKNTVAVLREIWENRNNQAPVPDTGEFTIKNNFYEREKHIFYDTDGINELQRERVKACPDCPGYIIIDSRAEKGFRNTRIKAISIPLKACKNCHEEAHLKFEEAKKEAGNKYDYLYLQDVKGEEFVTYPSP</sequence>
<dbReference type="InterPro" id="IPR023801">
    <property type="entry name" value="His_deacetylse_dom"/>
</dbReference>
<dbReference type="InterPro" id="IPR037138">
    <property type="entry name" value="His_deacetylse_dom_sf"/>
</dbReference>
<dbReference type="GO" id="GO:0004407">
    <property type="term" value="F:histone deacetylase activity"/>
    <property type="evidence" value="ECO:0007669"/>
    <property type="project" value="TreeGrafter"/>
</dbReference>
<dbReference type="EMBL" id="CP001098">
    <property type="protein sequence ID" value="ACL70993.1"/>
    <property type="molecule type" value="Genomic_DNA"/>
</dbReference>
<dbReference type="HOGENOM" id="CLU_007727_8_0_9"/>
<dbReference type="PANTHER" id="PTHR10625">
    <property type="entry name" value="HISTONE DEACETYLASE HDAC1-RELATED"/>
    <property type="match status" value="1"/>
</dbReference>
<dbReference type="AlphaFoldDB" id="B8D0Q7"/>
<accession>B8D0Q7</accession>